<dbReference type="InterPro" id="IPR039022">
    <property type="entry name" value="KaiB-like"/>
</dbReference>
<keyword evidence="3" id="KW-1185">Reference proteome</keyword>
<feature type="domain" description="KaiB" evidence="1">
    <location>
        <begin position="7"/>
        <end position="91"/>
    </location>
</feature>
<evidence type="ECO:0000313" key="3">
    <source>
        <dbReference type="Proteomes" id="UP001165384"/>
    </source>
</evidence>
<evidence type="ECO:0000259" key="1">
    <source>
        <dbReference type="SMART" id="SM01248"/>
    </source>
</evidence>
<accession>A0ABS9K615</accession>
<comment type="caution">
    <text evidence="2">The sequence shown here is derived from an EMBL/GenBank/DDBJ whole genome shotgun (WGS) entry which is preliminary data.</text>
</comment>
<dbReference type="SUPFAM" id="SSF52833">
    <property type="entry name" value="Thioredoxin-like"/>
    <property type="match status" value="1"/>
</dbReference>
<organism evidence="2 3">
    <name type="scientific">Dechloromonas hankyongensis</name>
    <dbReference type="NCBI Taxonomy" id="2908002"/>
    <lineage>
        <taxon>Bacteria</taxon>
        <taxon>Pseudomonadati</taxon>
        <taxon>Pseudomonadota</taxon>
        <taxon>Betaproteobacteria</taxon>
        <taxon>Rhodocyclales</taxon>
        <taxon>Azonexaceae</taxon>
        <taxon>Dechloromonas</taxon>
    </lineage>
</organism>
<evidence type="ECO:0000313" key="2">
    <source>
        <dbReference type="EMBL" id="MCG2578624.1"/>
    </source>
</evidence>
<dbReference type="InterPro" id="IPR011649">
    <property type="entry name" value="KaiB_domain"/>
</dbReference>
<dbReference type="PANTHER" id="PTHR41709:SF2">
    <property type="entry name" value="CIRCADIAN CLOCK PROTEIN KAIB2"/>
    <property type="match status" value="1"/>
</dbReference>
<reference evidence="2" key="1">
    <citation type="submission" date="2022-01" db="EMBL/GenBank/DDBJ databases">
        <authorList>
            <person name="Jo J.-H."/>
            <person name="Im W.-T."/>
        </authorList>
    </citation>
    <scope>NUCLEOTIDE SEQUENCE</scope>
    <source>
        <strain evidence="2">XY25</strain>
    </source>
</reference>
<proteinExistence type="predicted"/>
<protein>
    <recommendedName>
        <fullName evidence="1">KaiB domain-containing protein</fullName>
    </recommendedName>
</protein>
<sequence length="109" mass="12070">MAKYQFQLYVSGQTPRSLRAAYNLRRICEQYLGADGIGYALDLIDVLKHPELAAAEHIFATPTTLRVAPLPLSRVIGDLSDPAKVLVALGVEEFGEPFPRFPRSKDEPT</sequence>
<gene>
    <name evidence="2" type="ORF">LZ012_16625</name>
</gene>
<dbReference type="PANTHER" id="PTHR41709">
    <property type="entry name" value="KAIB-LIKE PROTEIN 1"/>
    <property type="match status" value="1"/>
</dbReference>
<dbReference type="InterPro" id="IPR036249">
    <property type="entry name" value="Thioredoxin-like_sf"/>
</dbReference>
<dbReference type="SMART" id="SM01248">
    <property type="entry name" value="KaiB"/>
    <property type="match status" value="1"/>
</dbReference>
<dbReference type="CDD" id="cd02978">
    <property type="entry name" value="KaiB_like"/>
    <property type="match status" value="1"/>
</dbReference>
<dbReference type="Proteomes" id="UP001165384">
    <property type="component" value="Unassembled WGS sequence"/>
</dbReference>
<dbReference type="Pfam" id="PF07689">
    <property type="entry name" value="KaiB"/>
    <property type="match status" value="1"/>
</dbReference>
<dbReference type="RefSeq" id="WP_275712008.1">
    <property type="nucleotide sequence ID" value="NZ_JAKLTN010000004.1"/>
</dbReference>
<dbReference type="Gene3D" id="3.40.30.10">
    <property type="entry name" value="Glutaredoxin"/>
    <property type="match status" value="1"/>
</dbReference>
<dbReference type="EMBL" id="JAKLTN010000004">
    <property type="protein sequence ID" value="MCG2578624.1"/>
    <property type="molecule type" value="Genomic_DNA"/>
</dbReference>
<name>A0ABS9K615_9RHOO</name>